<feature type="transmembrane region" description="Helical" evidence="2">
    <location>
        <begin position="281"/>
        <end position="302"/>
    </location>
</feature>
<name>A0A9P9EJG3_9PLEO</name>
<gene>
    <name evidence="3" type="ORF">B0J11DRAFT_24482</name>
</gene>
<evidence type="ECO:0000313" key="3">
    <source>
        <dbReference type="EMBL" id="KAH7138793.1"/>
    </source>
</evidence>
<feature type="transmembrane region" description="Helical" evidence="2">
    <location>
        <begin position="174"/>
        <end position="195"/>
    </location>
</feature>
<feature type="transmembrane region" description="Helical" evidence="2">
    <location>
        <begin position="386"/>
        <end position="408"/>
    </location>
</feature>
<keyword evidence="2" id="KW-0812">Transmembrane</keyword>
<keyword evidence="4" id="KW-1185">Reference proteome</keyword>
<evidence type="ECO:0008006" key="5">
    <source>
        <dbReference type="Google" id="ProtNLM"/>
    </source>
</evidence>
<feature type="transmembrane region" description="Helical" evidence="2">
    <location>
        <begin position="358"/>
        <end position="380"/>
    </location>
</feature>
<sequence length="436" mass="48988">MSSPQPDTVQSDSSRVLDRNRNFLPSHRPLRHHPVLRIDHDRVSGPFSFLNPTRAHFRPVRESIQGAETGSKVSEPPAVTYKWTSRNNRKGRHALAVESVGPTPETKHVIPAKTISPRQIALGLWKMVSKYPVWDISYDVATIFTFGSVIWVINAFFVWLPLVRPDTEFKNEELYGGGITAFIGATIFEIGSFLLMAEAVNENRTGCFGWALERAFSEDRETGSQVVRICPSKSTCTHHHSNKRNFVGKGNAGRSSPASTADEDGKSWIWFPSKTEIQTHYIHELGFLASFTQLIAATIFWISGFTALPGIYDKMSRPITIIFYWTPQVIGGTGFMISGALFMLETQSKWYKPAFKTLGWWIGAWNLLGGVGFTVCPAFGYDQSSWAQYQACLSTFWGSWAFLVGSVIQWYESLAKYPVEAVEAHEKVRNEIADDK</sequence>
<accession>A0A9P9EJG3</accession>
<proteinExistence type="predicted"/>
<evidence type="ECO:0000313" key="4">
    <source>
        <dbReference type="Proteomes" id="UP000700596"/>
    </source>
</evidence>
<evidence type="ECO:0000256" key="2">
    <source>
        <dbReference type="SAM" id="Phobius"/>
    </source>
</evidence>
<dbReference type="AlphaFoldDB" id="A0A9P9EJG3"/>
<reference evidence="3" key="1">
    <citation type="journal article" date="2021" name="Nat. Commun.">
        <title>Genetic determinants of endophytism in the Arabidopsis root mycobiome.</title>
        <authorList>
            <person name="Mesny F."/>
            <person name="Miyauchi S."/>
            <person name="Thiergart T."/>
            <person name="Pickel B."/>
            <person name="Atanasova L."/>
            <person name="Karlsson M."/>
            <person name="Huettel B."/>
            <person name="Barry K.W."/>
            <person name="Haridas S."/>
            <person name="Chen C."/>
            <person name="Bauer D."/>
            <person name="Andreopoulos W."/>
            <person name="Pangilinan J."/>
            <person name="LaButti K."/>
            <person name="Riley R."/>
            <person name="Lipzen A."/>
            <person name="Clum A."/>
            <person name="Drula E."/>
            <person name="Henrissat B."/>
            <person name="Kohler A."/>
            <person name="Grigoriev I.V."/>
            <person name="Martin F.M."/>
            <person name="Hacquard S."/>
        </authorList>
    </citation>
    <scope>NUCLEOTIDE SEQUENCE</scope>
    <source>
        <strain evidence="3">MPI-CAGE-CH-0243</strain>
    </source>
</reference>
<protein>
    <recommendedName>
        <fullName evidence="5">Integral membrane protein</fullName>
    </recommendedName>
</protein>
<evidence type="ECO:0000256" key="1">
    <source>
        <dbReference type="SAM" id="MobiDB-lite"/>
    </source>
</evidence>
<feature type="transmembrane region" description="Helical" evidence="2">
    <location>
        <begin position="322"/>
        <end position="346"/>
    </location>
</feature>
<feature type="transmembrane region" description="Helical" evidence="2">
    <location>
        <begin position="136"/>
        <end position="162"/>
    </location>
</feature>
<dbReference type="Proteomes" id="UP000700596">
    <property type="component" value="Unassembled WGS sequence"/>
</dbReference>
<dbReference type="OrthoDB" id="2603at2759"/>
<feature type="region of interest" description="Disordered" evidence="1">
    <location>
        <begin position="241"/>
        <end position="263"/>
    </location>
</feature>
<dbReference type="EMBL" id="JAGMWT010000001">
    <property type="protein sequence ID" value="KAH7138793.1"/>
    <property type="molecule type" value="Genomic_DNA"/>
</dbReference>
<keyword evidence="2" id="KW-0472">Membrane</keyword>
<keyword evidence="2" id="KW-1133">Transmembrane helix</keyword>
<organism evidence="3 4">
    <name type="scientific">Dendryphion nanum</name>
    <dbReference type="NCBI Taxonomy" id="256645"/>
    <lineage>
        <taxon>Eukaryota</taxon>
        <taxon>Fungi</taxon>
        <taxon>Dikarya</taxon>
        <taxon>Ascomycota</taxon>
        <taxon>Pezizomycotina</taxon>
        <taxon>Dothideomycetes</taxon>
        <taxon>Pleosporomycetidae</taxon>
        <taxon>Pleosporales</taxon>
        <taxon>Torulaceae</taxon>
        <taxon>Dendryphion</taxon>
    </lineage>
</organism>
<comment type="caution">
    <text evidence="3">The sequence shown here is derived from an EMBL/GenBank/DDBJ whole genome shotgun (WGS) entry which is preliminary data.</text>
</comment>